<keyword evidence="3" id="KW-1185">Reference proteome</keyword>
<dbReference type="Proteomes" id="UP001159427">
    <property type="component" value="Unassembled WGS sequence"/>
</dbReference>
<evidence type="ECO:0000313" key="3">
    <source>
        <dbReference type="Proteomes" id="UP001159427"/>
    </source>
</evidence>
<accession>A0ABN8SP18</accession>
<feature type="region of interest" description="Disordered" evidence="1">
    <location>
        <begin position="1"/>
        <end position="108"/>
    </location>
</feature>
<evidence type="ECO:0000313" key="2">
    <source>
        <dbReference type="EMBL" id="CAH3191496.1"/>
    </source>
</evidence>
<dbReference type="EMBL" id="CALNXI010002937">
    <property type="protein sequence ID" value="CAH3191496.1"/>
    <property type="molecule type" value="Genomic_DNA"/>
</dbReference>
<evidence type="ECO:0000256" key="1">
    <source>
        <dbReference type="SAM" id="MobiDB-lite"/>
    </source>
</evidence>
<feature type="compositionally biased region" description="Basic and acidic residues" evidence="1">
    <location>
        <begin position="65"/>
        <end position="92"/>
    </location>
</feature>
<gene>
    <name evidence="2" type="ORF">PEVE_00021971</name>
</gene>
<comment type="caution">
    <text evidence="2">The sequence shown here is derived from an EMBL/GenBank/DDBJ whole genome shotgun (WGS) entry which is preliminary data.</text>
</comment>
<proteinExistence type="predicted"/>
<reference evidence="2 3" key="1">
    <citation type="submission" date="2022-05" db="EMBL/GenBank/DDBJ databases">
        <authorList>
            <consortium name="Genoscope - CEA"/>
            <person name="William W."/>
        </authorList>
    </citation>
    <scope>NUCLEOTIDE SEQUENCE [LARGE SCALE GENOMIC DNA]</scope>
</reference>
<sequence>MKPFVDPILRPIDSPLFDDPAEPYLDESDIPKDCFEPNNSVHAEENPLDIGLNPVGEQALVSPQSHEEKESNKESDQEKTKNQLQNEKERSPEAIVIDNKTVFSAEKF</sequence>
<feature type="compositionally biased region" description="Acidic residues" evidence="1">
    <location>
        <begin position="19"/>
        <end position="28"/>
    </location>
</feature>
<name>A0ABN8SP18_9CNID</name>
<organism evidence="2 3">
    <name type="scientific">Porites evermanni</name>
    <dbReference type="NCBI Taxonomy" id="104178"/>
    <lineage>
        <taxon>Eukaryota</taxon>
        <taxon>Metazoa</taxon>
        <taxon>Cnidaria</taxon>
        <taxon>Anthozoa</taxon>
        <taxon>Hexacorallia</taxon>
        <taxon>Scleractinia</taxon>
        <taxon>Fungiina</taxon>
        <taxon>Poritidae</taxon>
        <taxon>Porites</taxon>
    </lineage>
</organism>
<protein>
    <submittedName>
        <fullName evidence="2">Uncharacterized protein</fullName>
    </submittedName>
</protein>